<feature type="compositionally biased region" description="Basic and acidic residues" evidence="1">
    <location>
        <begin position="1"/>
        <end position="31"/>
    </location>
</feature>
<feature type="region of interest" description="Disordered" evidence="1">
    <location>
        <begin position="1"/>
        <end position="98"/>
    </location>
</feature>
<dbReference type="Proteomes" id="UP001224775">
    <property type="component" value="Unassembled WGS sequence"/>
</dbReference>
<dbReference type="Pfam" id="PF04419">
    <property type="entry name" value="SERF-like_N"/>
    <property type="match status" value="1"/>
</dbReference>
<gene>
    <name evidence="3" type="ORF">QTG54_000151</name>
</gene>
<sequence length="98" mass="10775">MARGDQRERDRAKKLARLQKEQKGGPKEGNPESRNLNDSAALAAKVAKKAEMKKKQEEEEQRNAANKPVVVKSKAKKKKEPAGLDDLLSAGLAKGKKK</sequence>
<feature type="domain" description="Small EDRK-rich factor-like N-terminal" evidence="2">
    <location>
        <begin position="1"/>
        <end position="29"/>
    </location>
</feature>
<protein>
    <recommendedName>
        <fullName evidence="2">Small EDRK-rich factor-like N-terminal domain-containing protein</fullName>
    </recommendedName>
</protein>
<feature type="compositionally biased region" description="Basic and acidic residues" evidence="1">
    <location>
        <begin position="48"/>
        <end position="57"/>
    </location>
</feature>
<feature type="compositionally biased region" description="Low complexity" evidence="1">
    <location>
        <begin position="63"/>
        <end position="72"/>
    </location>
</feature>
<dbReference type="EMBL" id="JATAAI010000001">
    <property type="protein sequence ID" value="KAK1748212.1"/>
    <property type="molecule type" value="Genomic_DNA"/>
</dbReference>
<name>A0AAD9DI99_9STRA</name>
<evidence type="ECO:0000313" key="3">
    <source>
        <dbReference type="EMBL" id="KAK1748212.1"/>
    </source>
</evidence>
<comment type="caution">
    <text evidence="3">The sequence shown here is derived from an EMBL/GenBank/DDBJ whole genome shotgun (WGS) entry which is preliminary data.</text>
</comment>
<evidence type="ECO:0000259" key="2">
    <source>
        <dbReference type="Pfam" id="PF04419"/>
    </source>
</evidence>
<reference evidence="3" key="1">
    <citation type="submission" date="2023-06" db="EMBL/GenBank/DDBJ databases">
        <title>Survivors Of The Sea: Transcriptome response of Skeletonema marinoi to long-term dormancy.</title>
        <authorList>
            <person name="Pinder M.I.M."/>
            <person name="Kourtchenko O."/>
            <person name="Robertson E.K."/>
            <person name="Larsson T."/>
            <person name="Maumus F."/>
            <person name="Osuna-Cruz C.M."/>
            <person name="Vancaester E."/>
            <person name="Stenow R."/>
            <person name="Vandepoele K."/>
            <person name="Ploug H."/>
            <person name="Bruchert V."/>
            <person name="Godhe A."/>
            <person name="Topel M."/>
        </authorList>
    </citation>
    <scope>NUCLEOTIDE SEQUENCE</scope>
    <source>
        <strain evidence="3">R05AC</strain>
    </source>
</reference>
<dbReference type="InterPro" id="IPR007513">
    <property type="entry name" value="SERF-like_N"/>
</dbReference>
<accession>A0AAD9DI99</accession>
<keyword evidence="4" id="KW-1185">Reference proteome</keyword>
<proteinExistence type="predicted"/>
<organism evidence="3 4">
    <name type="scientific">Skeletonema marinoi</name>
    <dbReference type="NCBI Taxonomy" id="267567"/>
    <lineage>
        <taxon>Eukaryota</taxon>
        <taxon>Sar</taxon>
        <taxon>Stramenopiles</taxon>
        <taxon>Ochrophyta</taxon>
        <taxon>Bacillariophyta</taxon>
        <taxon>Coscinodiscophyceae</taxon>
        <taxon>Thalassiosirophycidae</taxon>
        <taxon>Thalassiosirales</taxon>
        <taxon>Skeletonemataceae</taxon>
        <taxon>Skeletonema</taxon>
        <taxon>Skeletonema marinoi-dohrnii complex</taxon>
    </lineage>
</organism>
<evidence type="ECO:0000256" key="1">
    <source>
        <dbReference type="SAM" id="MobiDB-lite"/>
    </source>
</evidence>
<evidence type="ECO:0000313" key="4">
    <source>
        <dbReference type="Proteomes" id="UP001224775"/>
    </source>
</evidence>
<dbReference type="AlphaFoldDB" id="A0AAD9DI99"/>
<feature type="compositionally biased region" description="Low complexity" evidence="1">
    <location>
        <begin position="84"/>
        <end position="98"/>
    </location>
</feature>